<dbReference type="PANTHER" id="PTHR43342:SF1">
    <property type="entry name" value="BIFURCATING [FEFE] HYDROGENASE GAMMA SUBUNIT"/>
    <property type="match status" value="1"/>
</dbReference>
<dbReference type="CDD" id="cd03064">
    <property type="entry name" value="TRX_Fd_NuoE"/>
    <property type="match status" value="1"/>
</dbReference>
<evidence type="ECO:0000313" key="8">
    <source>
        <dbReference type="EMBL" id="AEL20820.1"/>
    </source>
</evidence>
<feature type="binding site" evidence="7">
    <location>
        <position position="143"/>
    </location>
    <ligand>
        <name>[2Fe-2S] cluster</name>
        <dbReference type="ChEBI" id="CHEBI:190135"/>
    </ligand>
</feature>
<dbReference type="InterPro" id="IPR028431">
    <property type="entry name" value="NADP_DH_HndA-like"/>
</dbReference>
<dbReference type="Gene3D" id="1.10.10.1590">
    <property type="entry name" value="NADH-quinone oxidoreductase subunit E"/>
    <property type="match status" value="1"/>
</dbReference>
<keyword evidence="4 7" id="KW-0408">Iron</keyword>
<dbReference type="GO" id="GO:0046872">
    <property type="term" value="F:metal ion binding"/>
    <property type="evidence" value="ECO:0007669"/>
    <property type="project" value="UniProtKB-KW"/>
</dbReference>
<dbReference type="InterPro" id="IPR036249">
    <property type="entry name" value="Thioredoxin-like_sf"/>
</dbReference>
<dbReference type="InterPro" id="IPR041921">
    <property type="entry name" value="NuoE_N"/>
</dbReference>
<evidence type="ECO:0000256" key="6">
    <source>
        <dbReference type="ARBA" id="ARBA00034078"/>
    </source>
</evidence>
<dbReference type="AlphaFoldDB" id="G8CQS7"/>
<feature type="binding site" evidence="7">
    <location>
        <position position="106"/>
    </location>
    <ligand>
        <name>[2Fe-2S] cluster</name>
        <dbReference type="ChEBI" id="CHEBI:190135"/>
    </ligand>
</feature>
<protein>
    <submittedName>
        <fullName evidence="8">HndC1</fullName>
    </submittedName>
</protein>
<dbReference type="PIRSF" id="PIRSF000216">
    <property type="entry name" value="NADH_DH_24kDa"/>
    <property type="match status" value="1"/>
</dbReference>
<gene>
    <name evidence="8" type="primary">hndC1</name>
</gene>
<keyword evidence="5 7" id="KW-0411">Iron-sulfur</keyword>
<dbReference type="Gene3D" id="3.40.30.10">
    <property type="entry name" value="Glutaredoxin"/>
    <property type="match status" value="1"/>
</dbReference>
<evidence type="ECO:0000256" key="4">
    <source>
        <dbReference type="ARBA" id="ARBA00023004"/>
    </source>
</evidence>
<comment type="cofactor">
    <cofactor evidence="6">
        <name>[2Fe-2S] cluster</name>
        <dbReference type="ChEBI" id="CHEBI:190135"/>
    </cofactor>
</comment>
<dbReference type="EMBL" id="HQ020734">
    <property type="protein sequence ID" value="AEL20820.1"/>
    <property type="molecule type" value="Genomic_DNA"/>
</dbReference>
<comment type="cofactor">
    <cofactor evidence="7">
        <name>[2Fe-2S] cluster</name>
        <dbReference type="ChEBI" id="CHEBI:190135"/>
    </cofactor>
    <text evidence="7">Binds 1 [2Fe-2S] cluster.</text>
</comment>
<name>G8CQS7_9SPIR</name>
<sequence length="193" mass="21234">MHYHPFCIKILKATDRQSRREVSMEFDYGVIDEVIDEWGAAPNAIIPVLQGVQEKYNYLPPEIFPYIAEKLGVSEARIFGVATFFENFSLDPKGKFIIKVCDGTACHVRKSLPNLERLRKELGLSEKKITTGDLGFTVQTVACLGACSLGPALTVNNKVYANMTPEKVSALLAELKAQLATESPAQLAKGVAE</sequence>
<dbReference type="Pfam" id="PF01257">
    <property type="entry name" value="2Fe-2S_thioredx"/>
    <property type="match status" value="1"/>
</dbReference>
<evidence type="ECO:0000256" key="7">
    <source>
        <dbReference type="PIRSR" id="PIRSR000216-1"/>
    </source>
</evidence>
<reference evidence="8" key="1">
    <citation type="journal article" date="2012" name="Microb. Ecol.">
        <title>Genomic analysis reveals multiple [FeFe] hydrogenases and hydrogen sensors encoded by treponemes from the H(2)-rich termite gut.</title>
        <authorList>
            <person name="Ballor N.R."/>
            <person name="Paulsen I."/>
            <person name="Leadbetter J.R."/>
        </authorList>
    </citation>
    <scope>NUCLEOTIDE SEQUENCE</scope>
    <source>
        <strain evidence="8">TPRIMZ1_2690</strain>
    </source>
</reference>
<proteinExistence type="inferred from homology"/>
<dbReference type="GO" id="GO:0051537">
    <property type="term" value="F:2 iron, 2 sulfur cluster binding"/>
    <property type="evidence" value="ECO:0007669"/>
    <property type="project" value="UniProtKB-KW"/>
</dbReference>
<evidence type="ECO:0000256" key="1">
    <source>
        <dbReference type="ARBA" id="ARBA00010643"/>
    </source>
</evidence>
<dbReference type="PROSITE" id="PS01099">
    <property type="entry name" value="COMPLEX1_24K"/>
    <property type="match status" value="1"/>
</dbReference>
<dbReference type="SUPFAM" id="SSF52833">
    <property type="entry name" value="Thioredoxin-like"/>
    <property type="match status" value="1"/>
</dbReference>
<accession>G8CQS7</accession>
<keyword evidence="2 7" id="KW-0001">2Fe-2S</keyword>
<keyword evidence="3 7" id="KW-0479">Metal-binding</keyword>
<dbReference type="InterPro" id="IPR002023">
    <property type="entry name" value="NuoE-like"/>
</dbReference>
<organism evidence="8">
    <name type="scientific">Treponema primitia ZAS-1</name>
    <dbReference type="NCBI Taxonomy" id="717227"/>
    <lineage>
        <taxon>Bacteria</taxon>
        <taxon>Pseudomonadati</taxon>
        <taxon>Spirochaetota</taxon>
        <taxon>Spirochaetia</taxon>
        <taxon>Spirochaetales</taxon>
        <taxon>Treponemataceae</taxon>
        <taxon>Treponema</taxon>
    </lineage>
</organism>
<dbReference type="GO" id="GO:0016491">
    <property type="term" value="F:oxidoreductase activity"/>
    <property type="evidence" value="ECO:0007669"/>
    <property type="project" value="InterPro"/>
</dbReference>
<dbReference type="InterPro" id="IPR042128">
    <property type="entry name" value="NuoE_dom"/>
</dbReference>
<evidence type="ECO:0000256" key="5">
    <source>
        <dbReference type="ARBA" id="ARBA00023014"/>
    </source>
</evidence>
<dbReference type="PANTHER" id="PTHR43342">
    <property type="entry name" value="NADH-QUINONE OXIDOREDUCTASE, E SUBUNIT"/>
    <property type="match status" value="1"/>
</dbReference>
<feature type="binding site" evidence="7">
    <location>
        <position position="147"/>
    </location>
    <ligand>
        <name>[2Fe-2S] cluster</name>
        <dbReference type="ChEBI" id="CHEBI:190135"/>
    </ligand>
</feature>
<evidence type="ECO:0000256" key="3">
    <source>
        <dbReference type="ARBA" id="ARBA00022723"/>
    </source>
</evidence>
<feature type="binding site" evidence="7">
    <location>
        <position position="101"/>
    </location>
    <ligand>
        <name>[2Fe-2S] cluster</name>
        <dbReference type="ChEBI" id="CHEBI:190135"/>
    </ligand>
</feature>
<evidence type="ECO:0000256" key="2">
    <source>
        <dbReference type="ARBA" id="ARBA00022714"/>
    </source>
</evidence>
<comment type="similarity">
    <text evidence="1">Belongs to the complex I 24 kDa subunit family.</text>
</comment>